<keyword evidence="1" id="KW-0732">Signal</keyword>
<comment type="caution">
    <text evidence="2">The sequence shown here is derived from an EMBL/GenBank/DDBJ whole genome shotgun (WGS) entry which is preliminary data.</text>
</comment>
<dbReference type="Proteomes" id="UP001341245">
    <property type="component" value="Unassembled WGS sequence"/>
</dbReference>
<accession>A0ABR0T5H5</accession>
<evidence type="ECO:0000313" key="3">
    <source>
        <dbReference type="Proteomes" id="UP001341245"/>
    </source>
</evidence>
<dbReference type="EMBL" id="JASGXD010000021">
    <property type="protein sequence ID" value="KAK5999685.1"/>
    <property type="molecule type" value="Genomic_DNA"/>
</dbReference>
<feature type="signal peptide" evidence="1">
    <location>
        <begin position="1"/>
        <end position="19"/>
    </location>
</feature>
<organism evidence="2 3">
    <name type="scientific">Aureobasidium pullulans</name>
    <name type="common">Black yeast</name>
    <name type="synonym">Pullularia pullulans</name>
    <dbReference type="NCBI Taxonomy" id="5580"/>
    <lineage>
        <taxon>Eukaryota</taxon>
        <taxon>Fungi</taxon>
        <taxon>Dikarya</taxon>
        <taxon>Ascomycota</taxon>
        <taxon>Pezizomycotina</taxon>
        <taxon>Dothideomycetes</taxon>
        <taxon>Dothideomycetidae</taxon>
        <taxon>Dothideales</taxon>
        <taxon>Saccotheciaceae</taxon>
        <taxon>Aureobasidium</taxon>
    </lineage>
</organism>
<protein>
    <submittedName>
        <fullName evidence="2">Uncharacterized protein</fullName>
    </submittedName>
</protein>
<sequence length="252" mass="28792">MLTTAIIASFLLSFASTAAIGEPQQPLVQNGTNPALEHAEQAGFQRFPIEAMSDTVFRLHHHAAKALLGEGSYVILREGEIWKRRSEIFQYLDKHNLDCQEWMDAEMEMSQENGRKIFMSGGRIFDADPERVPQDVIAALCRLMEQEHENARDMRRQELCNTTQADSGYGKMASEDGLNEDRAATDQSWAVTIPDEYMQYRISEADLDAIWEAREDQDRRKILAGELSVRDVEMPDLRKCKKAEGQAMHRFH</sequence>
<gene>
    <name evidence="2" type="ORF">QM012_005091</name>
</gene>
<evidence type="ECO:0000256" key="1">
    <source>
        <dbReference type="SAM" id="SignalP"/>
    </source>
</evidence>
<feature type="chain" id="PRO_5046030474" evidence="1">
    <location>
        <begin position="20"/>
        <end position="252"/>
    </location>
</feature>
<proteinExistence type="predicted"/>
<name>A0ABR0T5H5_AURPU</name>
<evidence type="ECO:0000313" key="2">
    <source>
        <dbReference type="EMBL" id="KAK5999685.1"/>
    </source>
</evidence>
<reference evidence="2 3" key="1">
    <citation type="submission" date="2023-11" db="EMBL/GenBank/DDBJ databases">
        <title>Draft genome sequence and annotation of the polyextremotolerant black yeast-like fungus Aureobasidium pullulans NRRL 62042.</title>
        <authorList>
            <person name="Dielentheis-Frenken M.R.E."/>
            <person name="Wibberg D."/>
            <person name="Blank L.M."/>
            <person name="Tiso T."/>
        </authorList>
    </citation>
    <scope>NUCLEOTIDE SEQUENCE [LARGE SCALE GENOMIC DNA]</scope>
    <source>
        <strain evidence="2 3">NRRL 62042</strain>
    </source>
</reference>
<keyword evidence="3" id="KW-1185">Reference proteome</keyword>